<organism evidence="5 6">
    <name type="scientific">Catenovulum agarivorans DS-2</name>
    <dbReference type="NCBI Taxonomy" id="1328313"/>
    <lineage>
        <taxon>Bacteria</taxon>
        <taxon>Pseudomonadati</taxon>
        <taxon>Pseudomonadota</taxon>
        <taxon>Gammaproteobacteria</taxon>
        <taxon>Alteromonadales</taxon>
        <taxon>Alteromonadaceae</taxon>
        <taxon>Catenovulum</taxon>
    </lineage>
</organism>
<dbReference type="EMBL" id="ARZY01000002">
    <property type="protein sequence ID" value="EWH11946.1"/>
    <property type="molecule type" value="Genomic_DNA"/>
</dbReference>
<dbReference type="InterPro" id="IPR007041">
    <property type="entry name" value="Arg_succinylTrfase_AstA/AruG"/>
</dbReference>
<keyword evidence="6" id="KW-1185">Reference proteome</keyword>
<dbReference type="NCBIfam" id="TIGR03243">
    <property type="entry name" value="arg_catab_AOST"/>
    <property type="match status" value="1"/>
</dbReference>
<dbReference type="InterPro" id="IPR017650">
    <property type="entry name" value="Arginine_N-succinylTrfase"/>
</dbReference>
<dbReference type="STRING" id="1328313.DS2_02143"/>
<dbReference type="GO" id="GO:0006527">
    <property type="term" value="P:L-arginine catabolic process"/>
    <property type="evidence" value="ECO:0007669"/>
    <property type="project" value="UniProtKB-UniRule"/>
</dbReference>
<dbReference type="InterPro" id="IPR016181">
    <property type="entry name" value="Acyl_CoA_acyltransferase"/>
</dbReference>
<dbReference type="AlphaFoldDB" id="W7QJ90"/>
<evidence type="ECO:0000256" key="4">
    <source>
        <dbReference type="NCBIfam" id="TIGR03244"/>
    </source>
</evidence>
<sequence length="353" mass="39303">MLEVVMQVIRPICTADLDSLVKVARASGHGFTSLPDDQLVLMQRIEDSVAAMALAADYHFGQQNQSYLFVLEDLASKQILGTSGITSAVGLNDAFYHYRISKVVHSSPTLGIYNPQEVLTLCNDYTGATEIGSLYLTDQARGSGLGIILSKFRFLFIAENRHRFNTRIFAEMRGVTDDNGHSPFWHWLEKHFFQLDFPTADYLTGIGKKSFIAELMPRFPIYICLLDKHARKAIGQVHPNTEPALAMLKREGFSYTGYVDIFDAGPTVEAELKQIACVKASQKLSVAICTRNNDESVPLKSALVCNTKVSEFRAAKIECWIDDIANRLMLTTKQAKALNVAQDDSVRILVIQS</sequence>
<comment type="caution">
    <text evidence="5">The sequence shown here is derived from an EMBL/GenBank/DDBJ whole genome shotgun (WGS) entry which is preliminary data.</text>
</comment>
<accession>W7QJ90</accession>
<proteinExistence type="predicted"/>
<dbReference type="NCBIfam" id="TIGR03244">
    <property type="entry name" value="arg_catab_AstA"/>
    <property type="match status" value="1"/>
</dbReference>
<gene>
    <name evidence="5" type="ORF">DS2_02143</name>
</gene>
<dbReference type="PANTHER" id="PTHR30420">
    <property type="entry name" value="N-SUCCINYLARGININE DIHYDROLASE"/>
    <property type="match status" value="1"/>
</dbReference>
<dbReference type="Proteomes" id="UP000019276">
    <property type="component" value="Unassembled WGS sequence"/>
</dbReference>
<dbReference type="eggNOG" id="COG3138">
    <property type="taxonomic scope" value="Bacteria"/>
</dbReference>
<keyword evidence="2 5" id="KW-0808">Transferase</keyword>
<dbReference type="PANTHER" id="PTHR30420:SF1">
    <property type="entry name" value="ARGININE N-SUCCINYLTRANSFERASE"/>
    <property type="match status" value="1"/>
</dbReference>
<dbReference type="EC" id="2.3.1.109" evidence="4"/>
<evidence type="ECO:0000256" key="3">
    <source>
        <dbReference type="ARBA" id="ARBA00023315"/>
    </source>
</evidence>
<evidence type="ECO:0000256" key="1">
    <source>
        <dbReference type="ARBA" id="ARBA00022503"/>
    </source>
</evidence>
<evidence type="ECO:0000313" key="6">
    <source>
        <dbReference type="Proteomes" id="UP000019276"/>
    </source>
</evidence>
<dbReference type="SUPFAM" id="SSF55729">
    <property type="entry name" value="Acyl-CoA N-acyltransferases (Nat)"/>
    <property type="match status" value="1"/>
</dbReference>
<dbReference type="GO" id="GO:0008791">
    <property type="term" value="F:arginine N-succinyltransferase activity"/>
    <property type="evidence" value="ECO:0007669"/>
    <property type="project" value="UniProtKB-UniRule"/>
</dbReference>
<evidence type="ECO:0000313" key="5">
    <source>
        <dbReference type="EMBL" id="EWH11946.1"/>
    </source>
</evidence>
<dbReference type="Gene3D" id="2.40.40.20">
    <property type="match status" value="1"/>
</dbReference>
<protein>
    <recommendedName>
        <fullName evidence="4">Arginine N-succinyltransferase</fullName>
        <ecNumber evidence="4">2.3.1.109</ecNumber>
    </recommendedName>
</protein>
<reference evidence="5 6" key="1">
    <citation type="journal article" date="2014" name="Genome Announc.">
        <title>Draft Genome Sequence of the Agar-Degrading Bacterium Catenovulum sp. Strain DS-2, Isolated from Intestines of Haliotis diversicolor.</title>
        <authorList>
            <person name="Shan D."/>
            <person name="Li X."/>
            <person name="Gu Z."/>
            <person name="Wei G."/>
            <person name="Gao Z."/>
            <person name="Shao Z."/>
        </authorList>
    </citation>
    <scope>NUCLEOTIDE SEQUENCE [LARGE SCALE GENOMIC DNA]</scope>
    <source>
        <strain evidence="5 6">DS-2</strain>
    </source>
</reference>
<dbReference type="Pfam" id="PF04958">
    <property type="entry name" value="AstA"/>
    <property type="match status" value="1"/>
</dbReference>
<name>W7QJ90_9ALTE</name>
<keyword evidence="1" id="KW-0056">Arginine metabolism</keyword>
<dbReference type="PATRIC" id="fig|1328313.3.peg.446"/>
<evidence type="ECO:0000256" key="2">
    <source>
        <dbReference type="ARBA" id="ARBA00022679"/>
    </source>
</evidence>
<keyword evidence="3" id="KW-0012">Acyltransferase</keyword>